<dbReference type="Pfam" id="PF13193">
    <property type="entry name" value="AMP-binding_C"/>
    <property type="match status" value="1"/>
</dbReference>
<dbReference type="Proteomes" id="UP000186922">
    <property type="component" value="Unassembled WGS sequence"/>
</dbReference>
<keyword evidence="11" id="KW-1185">Reference proteome</keyword>
<dbReference type="SUPFAM" id="SSF56801">
    <property type="entry name" value="Acetyl-CoA synthetase-like"/>
    <property type="match status" value="1"/>
</dbReference>
<dbReference type="InterPro" id="IPR020845">
    <property type="entry name" value="AMP-binding_CS"/>
</dbReference>
<name>A0A1D1UZT4_RAMVA</name>
<dbReference type="InterPro" id="IPR045851">
    <property type="entry name" value="AMP-bd_C_sf"/>
</dbReference>
<dbReference type="InterPro" id="IPR032387">
    <property type="entry name" value="ACAS_N"/>
</dbReference>
<dbReference type="Gene3D" id="3.30.300.30">
    <property type="match status" value="1"/>
</dbReference>
<evidence type="ECO:0000313" key="10">
    <source>
        <dbReference type="EMBL" id="GAU94110.1"/>
    </source>
</evidence>
<feature type="domain" description="AMP-binding enzyme C-terminal" evidence="8">
    <location>
        <begin position="574"/>
        <end position="652"/>
    </location>
</feature>
<feature type="region of interest" description="Disordered" evidence="6">
    <location>
        <begin position="27"/>
        <end position="57"/>
    </location>
</feature>
<feature type="domain" description="Acetyl-coenzyme A synthetase N-terminal" evidence="9">
    <location>
        <begin position="64"/>
        <end position="118"/>
    </location>
</feature>
<comment type="caution">
    <text evidence="10">The sequence shown here is derived from an EMBL/GenBank/DDBJ whole genome shotgun (WGS) entry which is preliminary data.</text>
</comment>
<reference evidence="10 11" key="1">
    <citation type="journal article" date="2016" name="Nat. Commun.">
        <title>Extremotolerant tardigrade genome and improved radiotolerance of human cultured cells by tardigrade-unique protein.</title>
        <authorList>
            <person name="Hashimoto T."/>
            <person name="Horikawa D.D."/>
            <person name="Saito Y."/>
            <person name="Kuwahara H."/>
            <person name="Kozuka-Hata H."/>
            <person name="Shin-I T."/>
            <person name="Minakuchi Y."/>
            <person name="Ohishi K."/>
            <person name="Motoyama A."/>
            <person name="Aizu T."/>
            <person name="Enomoto A."/>
            <person name="Kondo K."/>
            <person name="Tanaka S."/>
            <person name="Hara Y."/>
            <person name="Koshikawa S."/>
            <person name="Sagara H."/>
            <person name="Miura T."/>
            <person name="Yokobori S."/>
            <person name="Miyagawa K."/>
            <person name="Suzuki Y."/>
            <person name="Kubo T."/>
            <person name="Oyama M."/>
            <person name="Kohara Y."/>
            <person name="Fujiyama A."/>
            <person name="Arakawa K."/>
            <person name="Katayama T."/>
            <person name="Toyoda A."/>
            <person name="Kunieda T."/>
        </authorList>
    </citation>
    <scope>NUCLEOTIDE SEQUENCE [LARGE SCALE GENOMIC DNA]</scope>
    <source>
        <strain evidence="10 11">YOKOZUNA-1</strain>
    </source>
</reference>
<dbReference type="PANTHER" id="PTHR43347">
    <property type="entry name" value="ACYL-COA SYNTHETASE"/>
    <property type="match status" value="1"/>
</dbReference>
<dbReference type="EMBL" id="BDGG01000002">
    <property type="protein sequence ID" value="GAU94110.1"/>
    <property type="molecule type" value="Genomic_DNA"/>
</dbReference>
<evidence type="ECO:0000256" key="1">
    <source>
        <dbReference type="ARBA" id="ARBA00006432"/>
    </source>
</evidence>
<evidence type="ECO:0000313" key="11">
    <source>
        <dbReference type="Proteomes" id="UP000186922"/>
    </source>
</evidence>
<evidence type="ECO:0000256" key="4">
    <source>
        <dbReference type="ARBA" id="ARBA00042755"/>
    </source>
</evidence>
<comment type="similarity">
    <text evidence="1">Belongs to the ATP-dependent AMP-binding enzyme family.</text>
</comment>
<dbReference type="OrthoDB" id="10253869at2759"/>
<comment type="catalytic activity">
    <reaction evidence="5">
        <text>butanoate + ATP + CoA = butanoyl-CoA + AMP + diphosphate</text>
        <dbReference type="Rhea" id="RHEA:46172"/>
        <dbReference type="ChEBI" id="CHEBI:17968"/>
        <dbReference type="ChEBI" id="CHEBI:30616"/>
        <dbReference type="ChEBI" id="CHEBI:33019"/>
        <dbReference type="ChEBI" id="CHEBI:57287"/>
        <dbReference type="ChEBI" id="CHEBI:57371"/>
        <dbReference type="ChEBI" id="CHEBI:456215"/>
    </reaction>
    <physiologicalReaction direction="left-to-right" evidence="5">
        <dbReference type="Rhea" id="RHEA:46173"/>
    </physiologicalReaction>
</comment>
<dbReference type="GO" id="GO:0005759">
    <property type="term" value="C:mitochondrial matrix"/>
    <property type="evidence" value="ECO:0007669"/>
    <property type="project" value="TreeGrafter"/>
</dbReference>
<dbReference type="InterPro" id="IPR000873">
    <property type="entry name" value="AMP-dep_synth/lig_dom"/>
</dbReference>
<dbReference type="InterPro" id="IPR042099">
    <property type="entry name" value="ANL_N_sf"/>
</dbReference>
<sequence length="700" mass="77331">MRMLRRYLVRQRIPTIPNLVRVSSRHASASAGSAPREAAVSSDSIKPAHREPRIENAGTKKDTYMKTYLRSLTRPEEFWDEAASKIVWHTKYQQVVDRSDPITAKWFVGGKLSVCYNALDRHCDDGHGDQVAFIHDSPVTKSVTSLTFNELLKQVTYFAGFLRSLGVKERHRIIIYMPMIPEAVVAMLACARIGAIHSVVFGGFSAKELSIRISHAKAYAVVCGSCGIERQRPVDYKEIVDDAIEMCSHKPKCTIVYQRPNLTTPHMKLGHDVDWNEGLAMGKSAGCVPVDANDPLYILYTSGTTGSPKAIVRPTGSAVVLHWTMNNVLGLNPEDVWWAASDFGWVVGHSFICYGPLLHRNTSVIYEGKPTGTPDAGSFFRLIEQHHIKSFFTAPTSLRSMAAEDPDVHSGHRYNLESLSHMFVAGEHCDSETKQWAHKAFGGVPVLDQWWQTETGWPMTSTCVGLGSPMDPPAQSSGHAVPGWDVRIVDTDSGKPLKPTELGRIVVKLPLPPGNFIGLWEDDGKYRETYFEKYPGYYDTMDAGTIDADGYVSVLSRMDDVINVSGCRISTSALEEAVLRHPEVVDCAVVGVKDKLKGQIPIGIVVLRKEPNRKSKDIISEIVTSVRDDIGPIAAFKKVCIVPKLPKTRSGKIPRSSIVQMAENKEVQIPSTIEDADVYPEIKKALQSIGYATEGKSDAT</sequence>
<evidence type="ECO:0000259" key="9">
    <source>
        <dbReference type="Pfam" id="PF16177"/>
    </source>
</evidence>
<evidence type="ECO:0000256" key="5">
    <source>
        <dbReference type="ARBA" id="ARBA00047935"/>
    </source>
</evidence>
<dbReference type="GO" id="GO:0003987">
    <property type="term" value="F:acetate-CoA ligase activity"/>
    <property type="evidence" value="ECO:0007669"/>
    <property type="project" value="UniProtKB-EC"/>
</dbReference>
<evidence type="ECO:0000259" key="7">
    <source>
        <dbReference type="Pfam" id="PF00501"/>
    </source>
</evidence>
<feature type="compositionally biased region" description="Basic and acidic residues" evidence="6">
    <location>
        <begin position="46"/>
        <end position="57"/>
    </location>
</feature>
<proteinExistence type="inferred from homology"/>
<organism evidence="10 11">
    <name type="scientific">Ramazzottius varieornatus</name>
    <name type="common">Water bear</name>
    <name type="synonym">Tardigrade</name>
    <dbReference type="NCBI Taxonomy" id="947166"/>
    <lineage>
        <taxon>Eukaryota</taxon>
        <taxon>Metazoa</taxon>
        <taxon>Ecdysozoa</taxon>
        <taxon>Tardigrada</taxon>
        <taxon>Eutardigrada</taxon>
        <taxon>Parachela</taxon>
        <taxon>Hypsibioidea</taxon>
        <taxon>Ramazzottiidae</taxon>
        <taxon>Ramazzottius</taxon>
    </lineage>
</organism>
<evidence type="ECO:0000256" key="3">
    <source>
        <dbReference type="ARBA" id="ARBA00040004"/>
    </source>
</evidence>
<accession>A0A1D1UZT4</accession>
<dbReference type="STRING" id="947166.A0A1D1UZT4"/>
<dbReference type="PANTHER" id="PTHR43347:SF3">
    <property type="entry name" value="ACYL-COA SYNTHETASE SHORT-CHAIN FAMILY MEMBER 3, MITOCHONDRIAL"/>
    <property type="match status" value="1"/>
</dbReference>
<dbReference type="GO" id="GO:0050218">
    <property type="term" value="F:propionate-CoA ligase activity"/>
    <property type="evidence" value="ECO:0007669"/>
    <property type="project" value="TreeGrafter"/>
</dbReference>
<evidence type="ECO:0000259" key="8">
    <source>
        <dbReference type="Pfam" id="PF13193"/>
    </source>
</evidence>
<dbReference type="Pfam" id="PF00501">
    <property type="entry name" value="AMP-binding"/>
    <property type="match status" value="1"/>
</dbReference>
<feature type="domain" description="AMP-dependent synthetase/ligase" evidence="7">
    <location>
        <begin position="125"/>
        <end position="510"/>
    </location>
</feature>
<dbReference type="Gene3D" id="3.40.50.12780">
    <property type="entry name" value="N-terminal domain of ligase-like"/>
    <property type="match status" value="1"/>
</dbReference>
<dbReference type="InterPro" id="IPR025110">
    <property type="entry name" value="AMP-bd_C"/>
</dbReference>
<evidence type="ECO:0000256" key="2">
    <source>
        <dbReference type="ARBA" id="ARBA00013275"/>
    </source>
</evidence>
<dbReference type="PROSITE" id="PS00455">
    <property type="entry name" value="AMP_BINDING"/>
    <property type="match status" value="1"/>
</dbReference>
<evidence type="ECO:0000256" key="6">
    <source>
        <dbReference type="SAM" id="MobiDB-lite"/>
    </source>
</evidence>
<dbReference type="Pfam" id="PF16177">
    <property type="entry name" value="ACAS_N"/>
    <property type="match status" value="1"/>
</dbReference>
<dbReference type="AlphaFoldDB" id="A0A1D1UZT4"/>
<protein>
    <recommendedName>
        <fullName evidence="3">Acyl-CoA synthetase short-chain family member 3, mitochondrial</fullName>
        <ecNumber evidence="2">6.2.1.1</ecNumber>
    </recommendedName>
    <alternativeName>
        <fullName evidence="4">Acetate--CoA ligase 3</fullName>
    </alternativeName>
</protein>
<gene>
    <name evidence="10" type="primary">RvY_05940-1</name>
    <name evidence="10" type="synonym">RvY_05940.1</name>
    <name evidence="10" type="ORF">RvY_05940</name>
</gene>
<dbReference type="EC" id="6.2.1.1" evidence="2"/>